<dbReference type="RefSeq" id="WP_166512180.1">
    <property type="nucleotide sequence ID" value="NZ_VNHM01000012.1"/>
</dbReference>
<dbReference type="PANTHER" id="PTHR34297:SF1">
    <property type="entry name" value="ASP23_GLS24 FAMILY ENVELOPE STRESS RESPONSE PROTEIN"/>
    <property type="match status" value="1"/>
</dbReference>
<gene>
    <name evidence="2" type="ORF">LX24_02191</name>
</gene>
<sequence length="114" mass="12477">MKAFSTEQNAMGVISYNEDVLKTMTGMAISRVDGVAGIEGSGNILTRKNLSQINKIFMEDKKVNIDLSIVVEYGLPLRETAQKVQREVREMIGTMTDLNVGAINITVAGLDIKD</sequence>
<organism evidence="2 3">
    <name type="scientific">Desulfallas thermosapovorans DSM 6562</name>
    <dbReference type="NCBI Taxonomy" id="1121431"/>
    <lineage>
        <taxon>Bacteria</taxon>
        <taxon>Bacillati</taxon>
        <taxon>Bacillota</taxon>
        <taxon>Clostridia</taxon>
        <taxon>Eubacteriales</taxon>
        <taxon>Desulfallaceae</taxon>
        <taxon>Desulfallas</taxon>
    </lineage>
</organism>
<evidence type="ECO:0000256" key="1">
    <source>
        <dbReference type="ARBA" id="ARBA00005721"/>
    </source>
</evidence>
<evidence type="ECO:0000313" key="3">
    <source>
        <dbReference type="Proteomes" id="UP000323166"/>
    </source>
</evidence>
<comment type="caution">
    <text evidence="2">The sequence shown here is derived from an EMBL/GenBank/DDBJ whole genome shotgun (WGS) entry which is preliminary data.</text>
</comment>
<name>A0A5S4ZRS5_9FIRM</name>
<keyword evidence="3" id="KW-1185">Reference proteome</keyword>
<dbReference type="AlphaFoldDB" id="A0A5S4ZRS5"/>
<comment type="similarity">
    <text evidence="1">Belongs to the asp23 family.</text>
</comment>
<dbReference type="InterPro" id="IPR005531">
    <property type="entry name" value="Asp23"/>
</dbReference>
<protein>
    <submittedName>
        <fullName evidence="2">Putative alkaline shock family protein YloU</fullName>
    </submittedName>
</protein>
<reference evidence="2 3" key="1">
    <citation type="submission" date="2019-07" db="EMBL/GenBank/DDBJ databases">
        <title>Genomic Encyclopedia of Type Strains, Phase I: the one thousand microbial genomes (KMG-I) project.</title>
        <authorList>
            <person name="Kyrpides N."/>
        </authorList>
    </citation>
    <scope>NUCLEOTIDE SEQUENCE [LARGE SCALE GENOMIC DNA]</scope>
    <source>
        <strain evidence="2 3">DSM 6562</strain>
    </source>
</reference>
<dbReference type="PANTHER" id="PTHR34297">
    <property type="entry name" value="HYPOTHETICAL CYTOSOLIC PROTEIN-RELATED"/>
    <property type="match status" value="1"/>
</dbReference>
<proteinExistence type="inferred from homology"/>
<dbReference type="EMBL" id="VNHM01000012">
    <property type="protein sequence ID" value="TYO94722.1"/>
    <property type="molecule type" value="Genomic_DNA"/>
</dbReference>
<dbReference type="Pfam" id="PF03780">
    <property type="entry name" value="Asp23"/>
    <property type="match status" value="1"/>
</dbReference>
<evidence type="ECO:0000313" key="2">
    <source>
        <dbReference type="EMBL" id="TYO94722.1"/>
    </source>
</evidence>
<accession>A0A5S4ZRS5</accession>
<dbReference type="Proteomes" id="UP000323166">
    <property type="component" value="Unassembled WGS sequence"/>
</dbReference>